<dbReference type="EMBL" id="JAZHRV010000001">
    <property type="protein sequence ID" value="MEH2560072.1"/>
    <property type="molecule type" value="Genomic_DNA"/>
</dbReference>
<gene>
    <name evidence="2" type="ORF">V1286_007601</name>
</gene>
<protein>
    <submittedName>
        <fullName evidence="2">Uncharacterized protein</fullName>
    </submittedName>
</protein>
<organism evidence="2 3">
    <name type="scientific">Bradyrhizobium algeriense</name>
    <dbReference type="NCBI Taxonomy" id="634784"/>
    <lineage>
        <taxon>Bacteria</taxon>
        <taxon>Pseudomonadati</taxon>
        <taxon>Pseudomonadota</taxon>
        <taxon>Alphaproteobacteria</taxon>
        <taxon>Hyphomicrobiales</taxon>
        <taxon>Nitrobacteraceae</taxon>
        <taxon>Bradyrhizobium</taxon>
    </lineage>
</organism>
<keyword evidence="1" id="KW-1133">Transmembrane helix</keyword>
<keyword evidence="1" id="KW-0812">Transmembrane</keyword>
<evidence type="ECO:0000313" key="3">
    <source>
        <dbReference type="Proteomes" id="UP001364224"/>
    </source>
</evidence>
<feature type="transmembrane region" description="Helical" evidence="1">
    <location>
        <begin position="6"/>
        <end position="22"/>
    </location>
</feature>
<evidence type="ECO:0000313" key="2">
    <source>
        <dbReference type="EMBL" id="MEH2560072.1"/>
    </source>
</evidence>
<proteinExistence type="predicted"/>
<keyword evidence="3" id="KW-1185">Reference proteome</keyword>
<name>A0ABU8BND9_9BRAD</name>
<evidence type="ECO:0000256" key="1">
    <source>
        <dbReference type="SAM" id="Phobius"/>
    </source>
</evidence>
<dbReference type="RefSeq" id="WP_334488864.1">
    <property type="nucleotide sequence ID" value="NZ_JAZHRV010000001.1"/>
</dbReference>
<accession>A0ABU8BND9</accession>
<sequence length="277" mass="32316">MAGDSMEWIGLIVVAAGAYFLGRGSRSTKTKGSAAVTRSGLSSASDRDLMLATFRRELANYLVRFDPDRFLRLYHKARSVEAEIEKASNKEREAHFLLITKRYPLYEDFDFLGTREHVLYADAFDRHSIDEIEEHFLNLVKFHALQRADDKDWEFRGPATSDRDLDHLEKYIPKIKDTRFLQKLQAALREFLAQRTATNFELPRGQVVYETSTLVVFRVPHIVESRYGFHFKETNEFGLYSVYYFDDGGRSSERFYRSDATFEAEQHLDHLRIDESI</sequence>
<comment type="caution">
    <text evidence="2">The sequence shown here is derived from an EMBL/GenBank/DDBJ whole genome shotgun (WGS) entry which is preliminary data.</text>
</comment>
<reference evidence="2 3" key="1">
    <citation type="submission" date="2024-02" db="EMBL/GenBank/DDBJ databases">
        <title>Adaptive strategies in a cosmopolitan and abundant soil bacterium.</title>
        <authorList>
            <person name="Carini P."/>
        </authorList>
    </citation>
    <scope>NUCLEOTIDE SEQUENCE [LARGE SCALE GENOMIC DNA]</scope>
    <source>
        <strain evidence="2 3">AZCC 1608</strain>
    </source>
</reference>
<keyword evidence="1" id="KW-0472">Membrane</keyword>
<dbReference type="Proteomes" id="UP001364224">
    <property type="component" value="Unassembled WGS sequence"/>
</dbReference>